<dbReference type="EC" id="5.6.2.1" evidence="3"/>
<dbReference type="GO" id="GO:0003917">
    <property type="term" value="F:DNA topoisomerase type I (single strand cut, ATP-independent) activity"/>
    <property type="evidence" value="ECO:0007669"/>
    <property type="project" value="UniProtKB-EC"/>
</dbReference>
<evidence type="ECO:0000256" key="13">
    <source>
        <dbReference type="SAM" id="MobiDB-lite"/>
    </source>
</evidence>
<feature type="domain" description="Toprim" evidence="14">
    <location>
        <begin position="6"/>
        <end position="140"/>
    </location>
</feature>
<dbReference type="GO" id="GO:0043597">
    <property type="term" value="C:cytoplasmic replication fork"/>
    <property type="evidence" value="ECO:0007669"/>
    <property type="project" value="TreeGrafter"/>
</dbReference>
<dbReference type="InterPro" id="IPR000380">
    <property type="entry name" value="Topo_IA"/>
</dbReference>
<feature type="compositionally biased region" description="Basic residues" evidence="13">
    <location>
        <begin position="904"/>
        <end position="915"/>
    </location>
</feature>
<dbReference type="CDD" id="cd03362">
    <property type="entry name" value="TOPRIM_TopoIA_TopoIII"/>
    <property type="match status" value="1"/>
</dbReference>
<dbReference type="InterPro" id="IPR006171">
    <property type="entry name" value="TOPRIM_dom"/>
</dbReference>
<evidence type="ECO:0000256" key="9">
    <source>
        <dbReference type="ARBA" id="ARBA00030003"/>
    </source>
</evidence>
<sequence>MDKASKWLVITEKPSVAGDLAKALGGFEKKGDYYESPKYFITWAVGHLLELLEPEELDPKYKRWLLQDLPILPSEFQYKPKKGQTERLNHIKSLAKKSEVVGFINACDAGREGELIFREIFDFCGQDKPFKRLWLQSMTPESIRKGFNLVKPGKDYDNLGDAARCRAESDWLIGMNATRAVTKRLKSRNTKGVWSVGRVQTPTLALIAKRELEHLKHRPEPYFTIEGRFSTSSHEYSGVWFDPNFKKPISTDEEDLQHYSEKEDRIFSKERLDQILNDFNLNKGKATASETRKESKEIAPQLFDLTLLQREANRKLGMSASRTLQAAQRLYEKHKLLTYPRTDSRYLPEDYVNNVTDVIKEFSAIPTEFTKACQKILKTGLLNKERIFNDKHVSDHFAIIPTGHFPSEKLDGDDARIYNLVLKRFLAAFMPHAVWAKVERITKVGSQTFRTRVQDLQEPGWREVYGLDTEEESKLPKLNEKNPEAVTPVQTEDITPQTNATKPPARLTEAKLLSLMEHCGRSIADEEIAEVLKDKGIGTPATRADIIENLIAKEYVSRFGKSLRATSKGIRLVDVLSRIPIDTLSKVELTGEIEFDLRKMEKGQKKRSEFMQDMFDFTSSIVDKARTFEYDAIFKNDPPLGSCPVCKKGKVFEGFWGYKCNLAGNSKEKVGDECTFIIWKEKNQRYIDRSLVEEVLSKNIAGPFEFSNSNGTSHFEEYLTISPVKGIIFCEQNGDPKESATGYDVVVLHEEPLPETFLKLPGLVKVTENAYLCEFGVQMPAAETAASEAAETKPKRGRKKAAAEGSTEEKAKKKPAKPKKTKRLISRMPRVLCGREMSLEDYKSFIITGSTPPIADFKSKKGRPFAAALHLKDNGNFEFKFVSRKALLGEETVKTPKNTEKKSANKAKVVKKTKKKDSSSEGESSSV</sequence>
<comment type="caution">
    <text evidence="16">The sequence shown here is derived from an EMBL/GenBank/DDBJ whole genome shotgun (WGS) entry which is preliminary data.</text>
</comment>
<evidence type="ECO:0000256" key="5">
    <source>
        <dbReference type="ARBA" id="ARBA00022842"/>
    </source>
</evidence>
<reference evidence="16 17" key="1">
    <citation type="submission" date="2019-10" db="EMBL/GenBank/DDBJ databases">
        <title>New species of Slilvanegrellaceae.</title>
        <authorList>
            <person name="Pitt A."/>
            <person name="Hahn M.W."/>
        </authorList>
    </citation>
    <scope>NUCLEOTIDE SEQUENCE [LARGE SCALE GENOMIC DNA]</scope>
    <source>
        <strain evidence="16 17">SP-Ram-0.45-NSY-1</strain>
    </source>
</reference>
<evidence type="ECO:0000256" key="4">
    <source>
        <dbReference type="ARBA" id="ARBA00022723"/>
    </source>
</evidence>
<dbReference type="GO" id="GO:0046872">
    <property type="term" value="F:metal ion binding"/>
    <property type="evidence" value="ECO:0007669"/>
    <property type="project" value="UniProtKB-KW"/>
</dbReference>
<dbReference type="CDD" id="cd00186">
    <property type="entry name" value="TOP1Ac"/>
    <property type="match status" value="1"/>
</dbReference>
<dbReference type="PROSITE" id="PS52039">
    <property type="entry name" value="TOPO_IA_2"/>
    <property type="match status" value="1"/>
</dbReference>
<keyword evidence="7" id="KW-0238">DNA-binding</keyword>
<comment type="catalytic activity">
    <reaction evidence="1">
        <text>ATP-independent breakage of single-stranded DNA, followed by passage and rejoining.</text>
        <dbReference type="EC" id="5.6.2.1"/>
    </reaction>
</comment>
<dbReference type="Gene3D" id="1.10.460.10">
    <property type="entry name" value="Topoisomerase I, domain 2"/>
    <property type="match status" value="1"/>
</dbReference>
<dbReference type="GO" id="GO:0006281">
    <property type="term" value="P:DNA repair"/>
    <property type="evidence" value="ECO:0007669"/>
    <property type="project" value="TreeGrafter"/>
</dbReference>
<feature type="region of interest" description="Disordered" evidence="13">
    <location>
        <begin position="895"/>
        <end position="927"/>
    </location>
</feature>
<keyword evidence="8 16" id="KW-0413">Isomerase</keyword>
<dbReference type="InterPro" id="IPR013825">
    <property type="entry name" value="Topo_IA_cen_sub2"/>
</dbReference>
<dbReference type="PANTHER" id="PTHR11390">
    <property type="entry name" value="PROKARYOTIC DNA TOPOISOMERASE"/>
    <property type="match status" value="1"/>
</dbReference>
<dbReference type="NCBIfam" id="TIGR01056">
    <property type="entry name" value="topB"/>
    <property type="match status" value="1"/>
</dbReference>
<keyword evidence="5" id="KW-0460">Magnesium</keyword>
<evidence type="ECO:0000256" key="6">
    <source>
        <dbReference type="ARBA" id="ARBA00023029"/>
    </source>
</evidence>
<keyword evidence="6" id="KW-0799">Topoisomerase</keyword>
<dbReference type="SMART" id="SM00436">
    <property type="entry name" value="TOP1Bc"/>
    <property type="match status" value="1"/>
</dbReference>
<evidence type="ECO:0000256" key="7">
    <source>
        <dbReference type="ARBA" id="ARBA00023125"/>
    </source>
</evidence>
<dbReference type="PROSITE" id="PS00396">
    <property type="entry name" value="TOPO_IA_1"/>
    <property type="match status" value="1"/>
</dbReference>
<protein>
    <recommendedName>
        <fullName evidence="3">DNA topoisomerase</fullName>
        <ecNumber evidence="3">5.6.2.1</ecNumber>
    </recommendedName>
    <alternativeName>
        <fullName evidence="12">Omega-protein</fullName>
    </alternativeName>
    <alternativeName>
        <fullName evidence="11">Relaxing enzyme</fullName>
    </alternativeName>
    <alternativeName>
        <fullName evidence="9">Swivelase</fullName>
    </alternativeName>
    <alternativeName>
        <fullName evidence="10">Untwisting enzyme</fullName>
    </alternativeName>
</protein>
<dbReference type="InterPro" id="IPR023406">
    <property type="entry name" value="Topo_IA_AS"/>
</dbReference>
<dbReference type="InterPro" id="IPR023405">
    <property type="entry name" value="Topo_IA_core_domain"/>
</dbReference>
<dbReference type="SUPFAM" id="SSF56712">
    <property type="entry name" value="Prokaryotic type I DNA topoisomerase"/>
    <property type="match status" value="1"/>
</dbReference>
<gene>
    <name evidence="16" type="primary">topB</name>
    <name evidence="16" type="ORF">GCL60_10035</name>
</gene>
<organism evidence="16 17">
    <name type="scientific">Silvanigrella paludirubra</name>
    <dbReference type="NCBI Taxonomy" id="2499159"/>
    <lineage>
        <taxon>Bacteria</taxon>
        <taxon>Pseudomonadati</taxon>
        <taxon>Bdellovibrionota</taxon>
        <taxon>Oligoflexia</taxon>
        <taxon>Silvanigrellales</taxon>
        <taxon>Silvanigrellaceae</taxon>
        <taxon>Silvanigrella</taxon>
    </lineage>
</organism>
<dbReference type="Pfam" id="PF13342">
    <property type="entry name" value="Toprim_Crpt"/>
    <property type="match status" value="1"/>
</dbReference>
<dbReference type="InterPro" id="IPR003601">
    <property type="entry name" value="Topo_IA_2"/>
</dbReference>
<evidence type="ECO:0000313" key="16">
    <source>
        <dbReference type="EMBL" id="KAB8039183.1"/>
    </source>
</evidence>
<dbReference type="GO" id="GO:0006265">
    <property type="term" value="P:DNA topological change"/>
    <property type="evidence" value="ECO:0007669"/>
    <property type="project" value="InterPro"/>
</dbReference>
<evidence type="ECO:0000259" key="14">
    <source>
        <dbReference type="PROSITE" id="PS50880"/>
    </source>
</evidence>
<dbReference type="PROSITE" id="PS50880">
    <property type="entry name" value="TOPRIM"/>
    <property type="match status" value="1"/>
</dbReference>
<dbReference type="InterPro" id="IPR034144">
    <property type="entry name" value="TOPRIM_TopoIII"/>
</dbReference>
<dbReference type="InterPro" id="IPR005738">
    <property type="entry name" value="TopoIII"/>
</dbReference>
<dbReference type="GO" id="GO:0003677">
    <property type="term" value="F:DNA binding"/>
    <property type="evidence" value="ECO:0007669"/>
    <property type="project" value="UniProtKB-KW"/>
</dbReference>
<dbReference type="RefSeq" id="WP_153420582.1">
    <property type="nucleotide sequence ID" value="NZ_WFLM01000003.1"/>
</dbReference>
<dbReference type="InterPro" id="IPR013824">
    <property type="entry name" value="Topo_IA_cen_sub1"/>
</dbReference>
<dbReference type="PRINTS" id="PR00417">
    <property type="entry name" value="PRTPISMRASEI"/>
</dbReference>
<evidence type="ECO:0000256" key="3">
    <source>
        <dbReference type="ARBA" id="ARBA00012891"/>
    </source>
</evidence>
<dbReference type="InterPro" id="IPR013497">
    <property type="entry name" value="Topo_IA_cen"/>
</dbReference>
<dbReference type="InterPro" id="IPR025589">
    <property type="entry name" value="Toprim_C_rpt"/>
</dbReference>
<proteinExistence type="inferred from homology"/>
<dbReference type="EMBL" id="WFLM01000003">
    <property type="protein sequence ID" value="KAB8039183.1"/>
    <property type="molecule type" value="Genomic_DNA"/>
</dbReference>
<evidence type="ECO:0000259" key="15">
    <source>
        <dbReference type="PROSITE" id="PS52039"/>
    </source>
</evidence>
<keyword evidence="17" id="KW-1185">Reference proteome</keyword>
<dbReference type="Pfam" id="PF01131">
    <property type="entry name" value="Topoisom_bac"/>
    <property type="match status" value="1"/>
</dbReference>
<comment type="similarity">
    <text evidence="2">Belongs to the type IA topoisomerase family.</text>
</comment>
<dbReference type="Gene3D" id="2.70.20.10">
    <property type="entry name" value="Topoisomerase I, domain 3"/>
    <property type="match status" value="1"/>
</dbReference>
<dbReference type="Gene3D" id="3.40.50.140">
    <property type="match status" value="1"/>
</dbReference>
<evidence type="ECO:0000256" key="1">
    <source>
        <dbReference type="ARBA" id="ARBA00000213"/>
    </source>
</evidence>
<dbReference type="Proteomes" id="UP000437748">
    <property type="component" value="Unassembled WGS sequence"/>
</dbReference>
<keyword evidence="4" id="KW-0479">Metal-binding</keyword>
<evidence type="ECO:0000256" key="2">
    <source>
        <dbReference type="ARBA" id="ARBA00009446"/>
    </source>
</evidence>
<dbReference type="Gene3D" id="1.10.290.10">
    <property type="entry name" value="Topoisomerase I, domain 4"/>
    <property type="match status" value="1"/>
</dbReference>
<dbReference type="SMART" id="SM00493">
    <property type="entry name" value="TOPRIM"/>
    <property type="match status" value="1"/>
</dbReference>
<dbReference type="InterPro" id="IPR003602">
    <property type="entry name" value="Topo_IA_DNA-bd_dom"/>
</dbReference>
<evidence type="ECO:0000256" key="11">
    <source>
        <dbReference type="ARBA" id="ARBA00032235"/>
    </source>
</evidence>
<dbReference type="NCBIfam" id="NF005829">
    <property type="entry name" value="PRK07726.1"/>
    <property type="match status" value="1"/>
</dbReference>
<dbReference type="OrthoDB" id="9803554at2"/>
<dbReference type="AlphaFoldDB" id="A0A6N6VXG7"/>
<dbReference type="Pfam" id="PF01751">
    <property type="entry name" value="Toprim"/>
    <property type="match status" value="1"/>
</dbReference>
<dbReference type="PANTHER" id="PTHR11390:SF21">
    <property type="entry name" value="DNA TOPOISOMERASE 3-ALPHA"/>
    <property type="match status" value="1"/>
</dbReference>
<name>A0A6N6VXG7_9BACT</name>
<evidence type="ECO:0000256" key="8">
    <source>
        <dbReference type="ARBA" id="ARBA00023235"/>
    </source>
</evidence>
<dbReference type="InterPro" id="IPR013826">
    <property type="entry name" value="Topo_IA_cen_sub3"/>
</dbReference>
<feature type="region of interest" description="Disordered" evidence="13">
    <location>
        <begin position="786"/>
        <end position="822"/>
    </location>
</feature>
<dbReference type="SMART" id="SM00437">
    <property type="entry name" value="TOP1Ac"/>
    <property type="match status" value="1"/>
</dbReference>
<feature type="domain" description="Topo IA-type catalytic" evidence="15">
    <location>
        <begin position="156"/>
        <end position="622"/>
    </location>
</feature>
<dbReference type="GO" id="GO:0006310">
    <property type="term" value="P:DNA recombination"/>
    <property type="evidence" value="ECO:0007669"/>
    <property type="project" value="TreeGrafter"/>
</dbReference>
<evidence type="ECO:0000313" key="17">
    <source>
        <dbReference type="Proteomes" id="UP000437748"/>
    </source>
</evidence>
<evidence type="ECO:0000256" key="12">
    <source>
        <dbReference type="ARBA" id="ARBA00032877"/>
    </source>
</evidence>
<accession>A0A6N6VXG7</accession>
<evidence type="ECO:0000256" key="10">
    <source>
        <dbReference type="ARBA" id="ARBA00031985"/>
    </source>
</evidence>
<feature type="compositionally biased region" description="Basic residues" evidence="13">
    <location>
        <begin position="812"/>
        <end position="822"/>
    </location>
</feature>